<feature type="chain" id="PRO_5040909888" description="YeeE/YedE family integral membrane protein" evidence="9">
    <location>
        <begin position="21"/>
        <end position="330"/>
    </location>
</feature>
<evidence type="ECO:0000313" key="11">
    <source>
        <dbReference type="Proteomes" id="UP001149079"/>
    </source>
</evidence>
<gene>
    <name evidence="10" type="ORF">N7515_001636</name>
</gene>
<dbReference type="PANTHER" id="PTHR30574:SF1">
    <property type="entry name" value="SULPHUR TRANSPORT DOMAIN-CONTAINING PROTEIN"/>
    <property type="match status" value="1"/>
</dbReference>
<evidence type="ECO:0000256" key="6">
    <source>
        <dbReference type="ARBA" id="ARBA00022989"/>
    </source>
</evidence>
<evidence type="ECO:0000256" key="5">
    <source>
        <dbReference type="ARBA" id="ARBA00022692"/>
    </source>
</evidence>
<protein>
    <recommendedName>
        <fullName evidence="12">YeeE/YedE family integral membrane protein</fullName>
    </recommendedName>
</protein>
<dbReference type="GO" id="GO:0005886">
    <property type="term" value="C:plasma membrane"/>
    <property type="evidence" value="ECO:0007669"/>
    <property type="project" value="UniProtKB-SubCell"/>
</dbReference>
<keyword evidence="5 8" id="KW-0812">Transmembrane</keyword>
<sequence length="330" mass="34380">MFTPIHTTLGALLLFQGSSGLLVHNGAVFGISSLLSGCAFNPSRDNVPIIAGLVSSIMPVYLFAPSLIPSYPAPPTSLASAVATLGVGILLGWGTKNGRGCTSGHMLCGLSRLSPRSLIATAVFFVTALLTANFVGSGANIPSCGSTPCYTPIYPSGSEFGFMAGAALLAAITNFIIVPRKARRSEESRVAFSYVAGLEFGLGLLISGMADSAKVLRFFAFLTDPSRFDPSLALIILFGIGPSLFTFLTEKPGQGHEKGKPAAKPTLAEEWKLPTATVGDINWRFVAGAASFGLAWGLRGVCPGPAILRAVLQPTWGLATMAGYLFGNLF</sequence>
<evidence type="ECO:0000256" key="3">
    <source>
        <dbReference type="ARBA" id="ARBA00022475"/>
    </source>
</evidence>
<accession>A0A9W9HAB7</accession>
<evidence type="ECO:0000256" key="9">
    <source>
        <dbReference type="SAM" id="SignalP"/>
    </source>
</evidence>
<comment type="caution">
    <text evidence="10">The sequence shown here is derived from an EMBL/GenBank/DDBJ whole genome shotgun (WGS) entry which is preliminary data.</text>
</comment>
<evidence type="ECO:0000256" key="7">
    <source>
        <dbReference type="ARBA" id="ARBA00023136"/>
    </source>
</evidence>
<evidence type="ECO:0000256" key="8">
    <source>
        <dbReference type="SAM" id="Phobius"/>
    </source>
</evidence>
<dbReference type="OrthoDB" id="10254418at2759"/>
<dbReference type="InterPro" id="IPR046513">
    <property type="entry name" value="DUF6691"/>
</dbReference>
<feature type="transmembrane region" description="Helical" evidence="8">
    <location>
        <begin position="12"/>
        <end position="35"/>
    </location>
</feature>
<feature type="transmembrane region" description="Helical" evidence="8">
    <location>
        <begin position="160"/>
        <end position="178"/>
    </location>
</feature>
<keyword evidence="3" id="KW-1003">Cell membrane</keyword>
<reference evidence="10" key="2">
    <citation type="journal article" date="2023" name="IMA Fungus">
        <title>Comparative genomic study of the Penicillium genus elucidates a diverse pangenome and 15 lateral gene transfer events.</title>
        <authorList>
            <person name="Petersen C."/>
            <person name="Sorensen T."/>
            <person name="Nielsen M.R."/>
            <person name="Sondergaard T.E."/>
            <person name="Sorensen J.L."/>
            <person name="Fitzpatrick D.A."/>
            <person name="Frisvad J.C."/>
            <person name="Nielsen K.L."/>
        </authorList>
    </citation>
    <scope>NUCLEOTIDE SEQUENCE</scope>
    <source>
        <strain evidence="10">IBT 22155</strain>
    </source>
</reference>
<name>A0A9W9HAB7_9EURO</name>
<organism evidence="10 11">
    <name type="scientific">Penicillium bovifimosum</name>
    <dbReference type="NCBI Taxonomy" id="126998"/>
    <lineage>
        <taxon>Eukaryota</taxon>
        <taxon>Fungi</taxon>
        <taxon>Dikarya</taxon>
        <taxon>Ascomycota</taxon>
        <taxon>Pezizomycotina</taxon>
        <taxon>Eurotiomycetes</taxon>
        <taxon>Eurotiomycetidae</taxon>
        <taxon>Eurotiales</taxon>
        <taxon>Aspergillaceae</taxon>
        <taxon>Penicillium</taxon>
    </lineage>
</organism>
<dbReference type="RefSeq" id="XP_056524493.1">
    <property type="nucleotide sequence ID" value="XM_056662380.1"/>
</dbReference>
<keyword evidence="11" id="KW-1185">Reference proteome</keyword>
<evidence type="ECO:0008006" key="12">
    <source>
        <dbReference type="Google" id="ProtNLM"/>
    </source>
</evidence>
<evidence type="ECO:0000313" key="10">
    <source>
        <dbReference type="EMBL" id="KAJ5142849.1"/>
    </source>
</evidence>
<proteinExistence type="predicted"/>
<dbReference type="EMBL" id="JAPQKL010000002">
    <property type="protein sequence ID" value="KAJ5142849.1"/>
    <property type="molecule type" value="Genomic_DNA"/>
</dbReference>
<feature type="transmembrane region" description="Helical" evidence="8">
    <location>
        <begin position="116"/>
        <end position="136"/>
    </location>
</feature>
<comment type="subcellular location">
    <subcellularLocation>
        <location evidence="1">Cell inner membrane</location>
        <topology evidence="1">Multi-pass membrane protein</topology>
    </subcellularLocation>
</comment>
<evidence type="ECO:0000256" key="2">
    <source>
        <dbReference type="ARBA" id="ARBA00022448"/>
    </source>
</evidence>
<feature type="transmembrane region" description="Helical" evidence="8">
    <location>
        <begin position="76"/>
        <end position="95"/>
    </location>
</feature>
<feature type="transmembrane region" description="Helical" evidence="8">
    <location>
        <begin position="230"/>
        <end position="248"/>
    </location>
</feature>
<reference evidence="10" key="1">
    <citation type="submission" date="2022-11" db="EMBL/GenBank/DDBJ databases">
        <authorList>
            <person name="Petersen C."/>
        </authorList>
    </citation>
    <scope>NUCLEOTIDE SEQUENCE</scope>
    <source>
        <strain evidence="10">IBT 22155</strain>
    </source>
</reference>
<keyword evidence="2" id="KW-0813">Transport</keyword>
<dbReference type="InterPro" id="IPR007272">
    <property type="entry name" value="Sulf_transp_TsuA/YedE"/>
</dbReference>
<dbReference type="Proteomes" id="UP001149079">
    <property type="component" value="Unassembled WGS sequence"/>
</dbReference>
<feature type="transmembrane region" description="Helical" evidence="8">
    <location>
        <begin position="190"/>
        <end position="210"/>
    </location>
</feature>
<feature type="transmembrane region" description="Helical" evidence="8">
    <location>
        <begin position="47"/>
        <end position="64"/>
    </location>
</feature>
<dbReference type="AlphaFoldDB" id="A0A9W9HAB7"/>
<keyword evidence="6 8" id="KW-1133">Transmembrane helix</keyword>
<keyword evidence="7 8" id="KW-0472">Membrane</keyword>
<keyword evidence="4" id="KW-0997">Cell inner membrane</keyword>
<dbReference type="Pfam" id="PF20398">
    <property type="entry name" value="DUF6691"/>
    <property type="match status" value="1"/>
</dbReference>
<dbReference type="Pfam" id="PF04143">
    <property type="entry name" value="Sulf_transp"/>
    <property type="match status" value="1"/>
</dbReference>
<evidence type="ECO:0000256" key="4">
    <source>
        <dbReference type="ARBA" id="ARBA00022519"/>
    </source>
</evidence>
<dbReference type="PANTHER" id="PTHR30574">
    <property type="entry name" value="INNER MEMBRANE PROTEIN YEDE"/>
    <property type="match status" value="1"/>
</dbReference>
<evidence type="ECO:0000256" key="1">
    <source>
        <dbReference type="ARBA" id="ARBA00004429"/>
    </source>
</evidence>
<keyword evidence="9" id="KW-0732">Signal</keyword>
<feature type="signal peptide" evidence="9">
    <location>
        <begin position="1"/>
        <end position="20"/>
    </location>
</feature>
<dbReference type="GeneID" id="81401550"/>